<organism evidence="11 12">
    <name type="scientific">Paenibacillus hodogayensis</name>
    <dbReference type="NCBI Taxonomy" id="279208"/>
    <lineage>
        <taxon>Bacteria</taxon>
        <taxon>Bacillati</taxon>
        <taxon>Bacillota</taxon>
        <taxon>Bacilli</taxon>
        <taxon>Bacillales</taxon>
        <taxon>Paenibacillaceae</taxon>
        <taxon>Paenibacillus</taxon>
    </lineage>
</organism>
<accession>A0ABV5VZC8</accession>
<dbReference type="GO" id="GO:0004400">
    <property type="term" value="F:histidinol-phosphate transaminase activity"/>
    <property type="evidence" value="ECO:0007669"/>
    <property type="project" value="UniProtKB-EC"/>
</dbReference>
<keyword evidence="7 9" id="KW-0368">Histidine biosynthesis</keyword>
<evidence type="ECO:0000256" key="3">
    <source>
        <dbReference type="ARBA" id="ARBA00011738"/>
    </source>
</evidence>
<evidence type="ECO:0000256" key="9">
    <source>
        <dbReference type="HAMAP-Rule" id="MF_01023"/>
    </source>
</evidence>
<keyword evidence="5 9" id="KW-0808">Transferase</keyword>
<dbReference type="PROSITE" id="PS00599">
    <property type="entry name" value="AA_TRANSFER_CLASS_2"/>
    <property type="match status" value="1"/>
</dbReference>
<dbReference type="SUPFAM" id="SSF53383">
    <property type="entry name" value="PLP-dependent transferases"/>
    <property type="match status" value="1"/>
</dbReference>
<dbReference type="CDD" id="cd00609">
    <property type="entry name" value="AAT_like"/>
    <property type="match status" value="1"/>
</dbReference>
<evidence type="ECO:0000313" key="11">
    <source>
        <dbReference type="EMBL" id="MFB9753669.1"/>
    </source>
</evidence>
<dbReference type="HAMAP" id="MF_01023">
    <property type="entry name" value="HisC_aminotrans_2"/>
    <property type="match status" value="1"/>
</dbReference>
<proteinExistence type="inferred from homology"/>
<evidence type="ECO:0000256" key="4">
    <source>
        <dbReference type="ARBA" id="ARBA00022576"/>
    </source>
</evidence>
<comment type="subunit">
    <text evidence="3 9">Homodimer.</text>
</comment>
<keyword evidence="6 9" id="KW-0663">Pyridoxal phosphate</keyword>
<dbReference type="PANTHER" id="PTHR43643">
    <property type="entry name" value="HISTIDINOL-PHOSPHATE AMINOTRANSFERASE 2"/>
    <property type="match status" value="1"/>
</dbReference>
<dbReference type="InterPro" id="IPR005861">
    <property type="entry name" value="HisP_aminotrans"/>
</dbReference>
<keyword evidence="9" id="KW-0028">Amino-acid biosynthesis</keyword>
<dbReference type="InterPro" id="IPR001917">
    <property type="entry name" value="Aminotrans_II_pyridoxalP_BS"/>
</dbReference>
<dbReference type="InterPro" id="IPR050106">
    <property type="entry name" value="HistidinolP_aminotransfase"/>
</dbReference>
<evidence type="ECO:0000256" key="2">
    <source>
        <dbReference type="ARBA" id="ARBA00005011"/>
    </source>
</evidence>
<dbReference type="NCBIfam" id="TIGR01141">
    <property type="entry name" value="hisC"/>
    <property type="match status" value="1"/>
</dbReference>
<keyword evidence="4 9" id="KW-0032">Aminotransferase</keyword>
<dbReference type="InterPro" id="IPR015424">
    <property type="entry name" value="PyrdxlP-dep_Trfase"/>
</dbReference>
<dbReference type="RefSeq" id="WP_344914746.1">
    <property type="nucleotide sequence ID" value="NZ_BAAAYO010000014.1"/>
</dbReference>
<evidence type="ECO:0000256" key="7">
    <source>
        <dbReference type="ARBA" id="ARBA00023102"/>
    </source>
</evidence>
<dbReference type="Pfam" id="PF00155">
    <property type="entry name" value="Aminotran_1_2"/>
    <property type="match status" value="1"/>
</dbReference>
<name>A0ABV5VZC8_9BACL</name>
<dbReference type="EMBL" id="JBHMAG010000013">
    <property type="protein sequence ID" value="MFB9753669.1"/>
    <property type="molecule type" value="Genomic_DNA"/>
</dbReference>
<reference evidence="11 12" key="1">
    <citation type="submission" date="2024-09" db="EMBL/GenBank/DDBJ databases">
        <authorList>
            <person name="Sun Q."/>
            <person name="Mori K."/>
        </authorList>
    </citation>
    <scope>NUCLEOTIDE SEQUENCE [LARGE SCALE GENOMIC DNA]</scope>
    <source>
        <strain evidence="11 12">JCM 12520</strain>
    </source>
</reference>
<evidence type="ECO:0000313" key="12">
    <source>
        <dbReference type="Proteomes" id="UP001589619"/>
    </source>
</evidence>
<dbReference type="Gene3D" id="3.90.1150.10">
    <property type="entry name" value="Aspartate Aminotransferase, domain 1"/>
    <property type="match status" value="1"/>
</dbReference>
<gene>
    <name evidence="9 11" type="primary">hisC</name>
    <name evidence="11" type="ORF">ACFFNY_19045</name>
</gene>
<dbReference type="Proteomes" id="UP001589619">
    <property type="component" value="Unassembled WGS sequence"/>
</dbReference>
<evidence type="ECO:0000256" key="8">
    <source>
        <dbReference type="ARBA" id="ARBA00047481"/>
    </source>
</evidence>
<comment type="cofactor">
    <cofactor evidence="1 9">
        <name>pyridoxal 5'-phosphate</name>
        <dbReference type="ChEBI" id="CHEBI:597326"/>
    </cofactor>
</comment>
<evidence type="ECO:0000259" key="10">
    <source>
        <dbReference type="Pfam" id="PF00155"/>
    </source>
</evidence>
<dbReference type="InterPro" id="IPR015421">
    <property type="entry name" value="PyrdxlP-dep_Trfase_major"/>
</dbReference>
<dbReference type="InterPro" id="IPR004839">
    <property type="entry name" value="Aminotransferase_I/II_large"/>
</dbReference>
<dbReference type="Gene3D" id="3.40.640.10">
    <property type="entry name" value="Type I PLP-dependent aspartate aminotransferase-like (Major domain)"/>
    <property type="match status" value="1"/>
</dbReference>
<comment type="similarity">
    <text evidence="9">Belongs to the class-II pyridoxal-phosphate-dependent aminotransferase family. Histidinol-phosphate aminotransferase subfamily.</text>
</comment>
<dbReference type="PANTHER" id="PTHR43643:SF3">
    <property type="entry name" value="HISTIDINOL-PHOSPHATE AMINOTRANSFERASE"/>
    <property type="match status" value="1"/>
</dbReference>
<comment type="caution">
    <text evidence="11">The sequence shown here is derived from an EMBL/GenBank/DDBJ whole genome shotgun (WGS) entry which is preliminary data.</text>
</comment>
<dbReference type="InterPro" id="IPR015422">
    <property type="entry name" value="PyrdxlP-dep_Trfase_small"/>
</dbReference>
<feature type="modified residue" description="N6-(pyridoxal phosphate)lysine" evidence="9">
    <location>
        <position position="212"/>
    </location>
</feature>
<comment type="pathway">
    <text evidence="2 9">Amino-acid biosynthesis; L-histidine biosynthesis; L-histidine from 5-phospho-alpha-D-ribose 1-diphosphate: step 7/9.</text>
</comment>
<comment type="catalytic activity">
    <reaction evidence="8 9">
        <text>L-histidinol phosphate + 2-oxoglutarate = 3-(imidazol-4-yl)-2-oxopropyl phosphate + L-glutamate</text>
        <dbReference type="Rhea" id="RHEA:23744"/>
        <dbReference type="ChEBI" id="CHEBI:16810"/>
        <dbReference type="ChEBI" id="CHEBI:29985"/>
        <dbReference type="ChEBI" id="CHEBI:57766"/>
        <dbReference type="ChEBI" id="CHEBI:57980"/>
        <dbReference type="EC" id="2.6.1.9"/>
    </reaction>
</comment>
<evidence type="ECO:0000256" key="1">
    <source>
        <dbReference type="ARBA" id="ARBA00001933"/>
    </source>
</evidence>
<feature type="domain" description="Aminotransferase class I/classII large" evidence="10">
    <location>
        <begin position="27"/>
        <end position="348"/>
    </location>
</feature>
<keyword evidence="12" id="KW-1185">Reference proteome</keyword>
<dbReference type="EC" id="2.6.1.9" evidence="9"/>
<evidence type="ECO:0000256" key="5">
    <source>
        <dbReference type="ARBA" id="ARBA00022679"/>
    </source>
</evidence>
<protein>
    <recommendedName>
        <fullName evidence="9">Histidinol-phosphate aminotransferase</fullName>
        <ecNumber evidence="9">2.6.1.9</ecNumber>
    </recommendedName>
    <alternativeName>
        <fullName evidence="9">Imidazole acetol-phosphate transaminase</fullName>
    </alternativeName>
</protein>
<sequence length="353" mass="38251">MVQIHPRIERLQPYAAGTRPDPGIAAIKLNQNESPYPVSPKVEQAIRSSGAELLREYPDSGCGRLRAALSELHGVPAGAILCGNGSSELITLLYKSFLCENDTVAVPDPTFGLYATAAALVGVKIVSVPTDDDFRLEPGKLAEPSPQAIIIANPNAPTGLYVEAEQIERLLNDFRGLVVVDEAYIDFVPEGTSVIGLTKRYSNLIVLRTFSKAYGLSGARIGYAVADERLIAAMAKGRETFSVNAVAQLAAEAALTDPAYTSLTVERINRTHEAFRAALTDTGWRAWPSFTNFLLATPPSDGPTAQEIYQRLLDRHIYVRYFDAPRLSDKLRISIGTDTEMKTLLEALSDAGA</sequence>
<evidence type="ECO:0000256" key="6">
    <source>
        <dbReference type="ARBA" id="ARBA00022898"/>
    </source>
</evidence>